<name>A0A834R7K9_SARSC</name>
<dbReference type="OrthoDB" id="1868004at2759"/>
<accession>A0A834R7K9</accession>
<keyword evidence="3" id="KW-0805">Transcription regulation</keyword>
<sequence>MADINNVQKIQSALKALTSVRSSTLDTLKFLSNSFHPSATILNDNQQQQQQQNSQESDSYLREFTSLLNTLENKVRDLETVCTLLYPFINSIDLANSRMIAQDPNYEKTSLYQDMIISYRWMDNVQEYSTLAIQALQSKFFKKNRHRLRNSNRTNLNHNINLMVVDQFIGQLQRTFDPMLIELRRPFGVFSVLKIELDRTLRAMIVLRGLVIEWVLVKSFEENFEKLNQNYLFDTNFSNNQASSNKQFLGSGSIHDSGSITNETQLKNMDIWQPSRYQIFRTITDHANAAILHFYSPFQMENAIKAYLIWFRGYSNLFSAVCRKCDARLLNNMPPTWRDFRSNDPYHYECRP</sequence>
<evidence type="ECO:0000256" key="1">
    <source>
        <dbReference type="ARBA" id="ARBA00004123"/>
    </source>
</evidence>
<evidence type="ECO:0000256" key="4">
    <source>
        <dbReference type="ARBA" id="ARBA00023163"/>
    </source>
</evidence>
<evidence type="ECO:0000313" key="7">
    <source>
        <dbReference type="EnsemblMetazoa" id="KAF7490191.1"/>
    </source>
</evidence>
<dbReference type="Pfam" id="PF11571">
    <property type="entry name" value="Med27"/>
    <property type="match status" value="1"/>
</dbReference>
<evidence type="ECO:0000256" key="3">
    <source>
        <dbReference type="ARBA" id="ARBA00023015"/>
    </source>
</evidence>
<dbReference type="GO" id="GO:0006357">
    <property type="term" value="P:regulation of transcription by RNA polymerase II"/>
    <property type="evidence" value="ECO:0007669"/>
    <property type="project" value="TreeGrafter"/>
</dbReference>
<keyword evidence="4" id="KW-0804">Transcription</keyword>
<dbReference type="AlphaFoldDB" id="A0A834R7K9"/>
<dbReference type="GO" id="GO:0003713">
    <property type="term" value="F:transcription coactivator activity"/>
    <property type="evidence" value="ECO:0007669"/>
    <property type="project" value="TreeGrafter"/>
</dbReference>
<dbReference type="InterPro" id="IPR021627">
    <property type="entry name" value="Mediator_Med27"/>
</dbReference>
<proteinExistence type="inferred from homology"/>
<reference evidence="7" key="3">
    <citation type="submission" date="2022-06" db="UniProtKB">
        <authorList>
            <consortium name="EnsemblMetazoa"/>
        </authorList>
    </citation>
    <scope>IDENTIFICATION</scope>
</reference>
<organism evidence="6">
    <name type="scientific">Sarcoptes scabiei</name>
    <name type="common">Itch mite</name>
    <name type="synonym">Acarus scabiei</name>
    <dbReference type="NCBI Taxonomy" id="52283"/>
    <lineage>
        <taxon>Eukaryota</taxon>
        <taxon>Metazoa</taxon>
        <taxon>Ecdysozoa</taxon>
        <taxon>Arthropoda</taxon>
        <taxon>Chelicerata</taxon>
        <taxon>Arachnida</taxon>
        <taxon>Acari</taxon>
        <taxon>Acariformes</taxon>
        <taxon>Sarcoptiformes</taxon>
        <taxon>Astigmata</taxon>
        <taxon>Psoroptidia</taxon>
        <taxon>Sarcoptoidea</taxon>
        <taxon>Sarcoptidae</taxon>
        <taxon>Sarcoptinae</taxon>
        <taxon>Sarcoptes</taxon>
    </lineage>
</organism>
<dbReference type="PANTHER" id="PTHR13130:SF4">
    <property type="entry name" value="MEDIATOR OF RNA POLYMERASE II TRANSCRIPTION SUBUNIT 27"/>
    <property type="match status" value="1"/>
</dbReference>
<comment type="subcellular location">
    <subcellularLocation>
        <location evidence="1">Nucleus</location>
    </subcellularLocation>
</comment>
<dbReference type="PANTHER" id="PTHR13130">
    <property type="entry name" value="34 KDA TRANSCRIPTIONAL CO-ACTIVATOR-RELATED"/>
    <property type="match status" value="1"/>
</dbReference>
<reference evidence="6" key="2">
    <citation type="submission" date="2020-01" db="EMBL/GenBank/DDBJ databases">
        <authorList>
            <person name="Korhonen P.K.K."/>
            <person name="Guangxu M.G."/>
            <person name="Wang T.W."/>
            <person name="Stroehlein A.J.S."/>
            <person name="Young N.D."/>
            <person name="Ang C.-S.A."/>
            <person name="Fernando D.W.F."/>
            <person name="Lu H.L."/>
            <person name="Taylor S.T."/>
            <person name="Ehtesham M.E.M."/>
            <person name="Najaraj S.H.N."/>
            <person name="Harsha G.H.G."/>
            <person name="Madugundu A.M."/>
            <person name="Renuse S.R."/>
            <person name="Holt D.H."/>
            <person name="Pandey A.P."/>
            <person name="Papenfuss A.P."/>
            <person name="Gasser R.B.G."/>
            <person name="Fischer K.F."/>
        </authorList>
    </citation>
    <scope>NUCLEOTIDE SEQUENCE</scope>
    <source>
        <strain evidence="6">SSS_KF_BRIS2020</strain>
    </source>
</reference>
<dbReference type="EMBL" id="WVUK01000062">
    <property type="protein sequence ID" value="KAF7490191.1"/>
    <property type="molecule type" value="Genomic_DNA"/>
</dbReference>
<dbReference type="EnsemblMetazoa" id="SSS_7425s_mrna">
    <property type="protein sequence ID" value="KAF7490191.1"/>
    <property type="gene ID" value="SSS_7425"/>
</dbReference>
<evidence type="ECO:0000256" key="5">
    <source>
        <dbReference type="ARBA" id="ARBA00023242"/>
    </source>
</evidence>
<protein>
    <submittedName>
        <fullName evidence="6">Mediator of RNA polymerase II transcription subunit 27</fullName>
    </submittedName>
</protein>
<comment type="similarity">
    <text evidence="2">Belongs to the Mediator complex subunit 27 family.</text>
</comment>
<reference evidence="8" key="1">
    <citation type="journal article" date="2020" name="PLoS Negl. Trop. Dis.">
        <title>High-quality nuclear genome for Sarcoptes scabiei-A critical resource for a neglected parasite.</title>
        <authorList>
            <person name="Korhonen P.K."/>
            <person name="Gasser R.B."/>
            <person name="Ma G."/>
            <person name="Wang T."/>
            <person name="Stroehlein A.J."/>
            <person name="Young N.D."/>
            <person name="Ang C.S."/>
            <person name="Fernando D.D."/>
            <person name="Lu H.C."/>
            <person name="Taylor S."/>
            <person name="Reynolds S.L."/>
            <person name="Mofiz E."/>
            <person name="Najaraj S.H."/>
            <person name="Gowda H."/>
            <person name="Madugundu A."/>
            <person name="Renuse S."/>
            <person name="Holt D."/>
            <person name="Pandey A."/>
            <person name="Papenfuss A.T."/>
            <person name="Fischer K."/>
        </authorList>
    </citation>
    <scope>NUCLEOTIDE SEQUENCE [LARGE SCALE GENOMIC DNA]</scope>
</reference>
<evidence type="ECO:0000256" key="2">
    <source>
        <dbReference type="ARBA" id="ARBA00008048"/>
    </source>
</evidence>
<dbReference type="GO" id="GO:0016592">
    <property type="term" value="C:mediator complex"/>
    <property type="evidence" value="ECO:0007669"/>
    <property type="project" value="InterPro"/>
</dbReference>
<gene>
    <name evidence="6" type="ORF">SSS_7425</name>
</gene>
<evidence type="ECO:0000313" key="8">
    <source>
        <dbReference type="Proteomes" id="UP000070412"/>
    </source>
</evidence>
<keyword evidence="8" id="KW-1185">Reference proteome</keyword>
<dbReference type="Proteomes" id="UP000070412">
    <property type="component" value="Unassembled WGS sequence"/>
</dbReference>
<evidence type="ECO:0000313" key="6">
    <source>
        <dbReference type="EMBL" id="KAF7490191.1"/>
    </source>
</evidence>
<keyword evidence="5" id="KW-0539">Nucleus</keyword>